<evidence type="ECO:0000313" key="1">
    <source>
        <dbReference type="EMBL" id="QJA81660.1"/>
    </source>
</evidence>
<name>A0A6M3KJ02_9ZZZZ</name>
<protein>
    <submittedName>
        <fullName evidence="1">Uncharacterized protein</fullName>
    </submittedName>
</protein>
<sequence>MDKKRAKELKKMKVEQRKKLTPDKLFELMRRDLTNFKILHTQKVIDIEKSFRELNRDSVQFSTFSSAFVCLLADILNMPQAIIGKRFFEYCNEKSIIRNNGLINGEVDVKRYNFMI</sequence>
<reference evidence="1" key="1">
    <citation type="submission" date="2020-03" db="EMBL/GenBank/DDBJ databases">
        <title>The deep terrestrial virosphere.</title>
        <authorList>
            <person name="Holmfeldt K."/>
            <person name="Nilsson E."/>
            <person name="Simone D."/>
            <person name="Lopez-Fernandez M."/>
            <person name="Wu X."/>
            <person name="de Brujin I."/>
            <person name="Lundin D."/>
            <person name="Andersson A."/>
            <person name="Bertilsson S."/>
            <person name="Dopson M."/>
        </authorList>
    </citation>
    <scope>NUCLEOTIDE SEQUENCE</scope>
    <source>
        <strain evidence="1">MM415A00503</strain>
    </source>
</reference>
<accession>A0A6M3KJ02</accession>
<organism evidence="1">
    <name type="scientific">viral metagenome</name>
    <dbReference type="NCBI Taxonomy" id="1070528"/>
    <lineage>
        <taxon>unclassified sequences</taxon>
        <taxon>metagenomes</taxon>
        <taxon>organismal metagenomes</taxon>
    </lineage>
</organism>
<dbReference type="EMBL" id="MT142466">
    <property type="protein sequence ID" value="QJA81660.1"/>
    <property type="molecule type" value="Genomic_DNA"/>
</dbReference>
<proteinExistence type="predicted"/>
<dbReference type="AlphaFoldDB" id="A0A6M3KJ02"/>
<gene>
    <name evidence="1" type="ORF">MM415A00503_0015</name>
</gene>